<name>A0A371WZR2_9HYPH</name>
<keyword evidence="6" id="KW-0378">Hydrolase</keyword>
<feature type="domain" description="Type I restriction modification DNA specificity" evidence="5">
    <location>
        <begin position="27"/>
        <end position="194"/>
    </location>
</feature>
<evidence type="ECO:0000313" key="6">
    <source>
        <dbReference type="EMBL" id="RFC62264.1"/>
    </source>
</evidence>
<dbReference type="InterPro" id="IPR051212">
    <property type="entry name" value="Type-I_RE_S_subunit"/>
</dbReference>
<evidence type="ECO:0000256" key="3">
    <source>
        <dbReference type="ARBA" id="ARBA00023125"/>
    </source>
</evidence>
<comment type="similarity">
    <text evidence="1">Belongs to the type-I restriction system S methylase family.</text>
</comment>
<dbReference type="InterPro" id="IPR044946">
    <property type="entry name" value="Restrct_endonuc_typeI_TRD_sf"/>
</dbReference>
<dbReference type="PANTHER" id="PTHR43140">
    <property type="entry name" value="TYPE-1 RESTRICTION ENZYME ECOKI SPECIFICITY PROTEIN"/>
    <property type="match status" value="1"/>
</dbReference>
<feature type="coiled-coil region" evidence="4">
    <location>
        <begin position="390"/>
        <end position="417"/>
    </location>
</feature>
<dbReference type="Proteomes" id="UP000264310">
    <property type="component" value="Unassembled WGS sequence"/>
</dbReference>
<keyword evidence="2" id="KW-0680">Restriction system</keyword>
<dbReference type="CDD" id="cd17248">
    <property type="entry name" value="RMtype1_S_AmiI-TRD2-CR2_like"/>
    <property type="match status" value="1"/>
</dbReference>
<evidence type="ECO:0000256" key="4">
    <source>
        <dbReference type="SAM" id="Coils"/>
    </source>
</evidence>
<evidence type="ECO:0000256" key="2">
    <source>
        <dbReference type="ARBA" id="ARBA00022747"/>
    </source>
</evidence>
<organism evidence="6 7">
    <name type="scientific">Fulvimarina endophytica</name>
    <dbReference type="NCBI Taxonomy" id="2293836"/>
    <lineage>
        <taxon>Bacteria</taxon>
        <taxon>Pseudomonadati</taxon>
        <taxon>Pseudomonadota</taxon>
        <taxon>Alphaproteobacteria</taxon>
        <taxon>Hyphomicrobiales</taxon>
        <taxon>Aurantimonadaceae</taxon>
        <taxon>Fulvimarina</taxon>
    </lineage>
</organism>
<dbReference type="InterPro" id="IPR000055">
    <property type="entry name" value="Restrct_endonuc_typeI_TRD"/>
</dbReference>
<dbReference type="GO" id="GO:0009307">
    <property type="term" value="P:DNA restriction-modification system"/>
    <property type="evidence" value="ECO:0007669"/>
    <property type="project" value="UniProtKB-KW"/>
</dbReference>
<protein>
    <submittedName>
        <fullName evidence="6">Type I restriction endonuclease subunit S</fullName>
    </submittedName>
</protein>
<reference evidence="6 7" key="1">
    <citation type="submission" date="2018-08" db="EMBL/GenBank/DDBJ databases">
        <title>Fulvimarina sp. 85, whole genome shotgun sequence.</title>
        <authorList>
            <person name="Tuo L."/>
        </authorList>
    </citation>
    <scope>NUCLEOTIDE SEQUENCE [LARGE SCALE GENOMIC DNA]</scope>
    <source>
        <strain evidence="6 7">85</strain>
    </source>
</reference>
<dbReference type="PANTHER" id="PTHR43140:SF1">
    <property type="entry name" value="TYPE I RESTRICTION ENZYME ECOKI SPECIFICITY SUBUNIT"/>
    <property type="match status" value="1"/>
</dbReference>
<evidence type="ECO:0000259" key="5">
    <source>
        <dbReference type="Pfam" id="PF01420"/>
    </source>
</evidence>
<accession>A0A371WZR2</accession>
<dbReference type="RefSeq" id="WP_116684532.1">
    <property type="nucleotide sequence ID" value="NZ_QURL01000008.1"/>
</dbReference>
<dbReference type="GO" id="GO:0004519">
    <property type="term" value="F:endonuclease activity"/>
    <property type="evidence" value="ECO:0007669"/>
    <property type="project" value="UniProtKB-KW"/>
</dbReference>
<proteinExistence type="inferred from homology"/>
<dbReference type="SUPFAM" id="SSF116734">
    <property type="entry name" value="DNA methylase specificity domain"/>
    <property type="match status" value="2"/>
</dbReference>
<dbReference type="EMBL" id="QURL01000008">
    <property type="protein sequence ID" value="RFC62264.1"/>
    <property type="molecule type" value="Genomic_DNA"/>
</dbReference>
<dbReference type="AlphaFoldDB" id="A0A371WZR2"/>
<keyword evidence="3" id="KW-0238">DNA-binding</keyword>
<dbReference type="OrthoDB" id="164285at2"/>
<keyword evidence="6" id="KW-0540">Nuclease</keyword>
<sequence length="463" mass="50765">MAGRAATDAIIKGRCAISVNDPGHPLPTGWSRAPLTDVADLGTGHTPSRHEPNYWDGDIPWIGIRDAGANHGKVINDTAQHVTELGLDNSAAVLLPKNTVCLSRTASVGYVVKMGRDMATSQDFVNWTCSETIDPDYLLNALLAEGEDIRRFGEGSTHTTIYFPEVKAFHIDLPPAAEQRRIVAKLDALTARIARARAELDRVAALASSLRFAALREAYQIASAYRISELGDLIETLDQGWSPKCENYPSSNDDEWAVLKTTAIQAMAYQSGENKVLPLDLQPRAHIEVRAGDILVTRAGPRVRCGVTCLVETTRPRLMLADKMYRLRCTGEVSPAFLAFMLNSPQALERIEAMKTGISDSGLNLTQGKFFALELPAPSIDVQNRIVDGLRTAFARADRMEAEAARARKLLDRLEQAILAKAFRGELVPQDPNDEPASVLLERIRAERAKAPKPKRGRRKASV</sequence>
<feature type="coiled-coil region" evidence="4">
    <location>
        <begin position="179"/>
        <end position="206"/>
    </location>
</feature>
<evidence type="ECO:0000313" key="7">
    <source>
        <dbReference type="Proteomes" id="UP000264310"/>
    </source>
</evidence>
<comment type="caution">
    <text evidence="6">The sequence shown here is derived from an EMBL/GenBank/DDBJ whole genome shotgun (WGS) entry which is preliminary data.</text>
</comment>
<keyword evidence="6" id="KW-0255">Endonuclease</keyword>
<dbReference type="GO" id="GO:0003677">
    <property type="term" value="F:DNA binding"/>
    <property type="evidence" value="ECO:0007669"/>
    <property type="project" value="UniProtKB-KW"/>
</dbReference>
<keyword evidence="4" id="KW-0175">Coiled coil</keyword>
<gene>
    <name evidence="6" type="ORF">DYI37_17320</name>
</gene>
<keyword evidence="7" id="KW-1185">Reference proteome</keyword>
<dbReference type="Gene3D" id="3.90.220.20">
    <property type="entry name" value="DNA methylase specificity domains"/>
    <property type="match status" value="2"/>
</dbReference>
<evidence type="ECO:0000256" key="1">
    <source>
        <dbReference type="ARBA" id="ARBA00010923"/>
    </source>
</evidence>
<dbReference type="Pfam" id="PF01420">
    <property type="entry name" value="Methylase_S"/>
    <property type="match status" value="1"/>
</dbReference>
<dbReference type="CDD" id="cd17261">
    <property type="entry name" value="RMtype1_S_EcoKI-TRD2-CR2_like"/>
    <property type="match status" value="1"/>
</dbReference>